<sequence length="119" mass="13717">MYVILVKINRRIPSKLIFFFNSLSEINIKPLYMSQYPGLHSFISITMIRQKMAVNWLKTQTMKATIHHCLVTQIVEVLLSYSGDGHMEQQTWTHKIRAEMLLCIKSEAPTSSPPSTTSF</sequence>
<evidence type="ECO:0000313" key="1">
    <source>
        <dbReference type="EMBL" id="KAK7072691.1"/>
    </source>
</evidence>
<reference evidence="1 2" key="1">
    <citation type="submission" date="2023-11" db="EMBL/GenBank/DDBJ databases">
        <title>Halocaridina rubra genome assembly.</title>
        <authorList>
            <person name="Smith C."/>
        </authorList>
    </citation>
    <scope>NUCLEOTIDE SEQUENCE [LARGE SCALE GENOMIC DNA]</scope>
    <source>
        <strain evidence="1">EP-1</strain>
        <tissue evidence="1">Whole</tissue>
    </source>
</reference>
<gene>
    <name evidence="1" type="ORF">SK128_002320</name>
</gene>
<organism evidence="1 2">
    <name type="scientific">Halocaridina rubra</name>
    <name type="common">Hawaiian red shrimp</name>
    <dbReference type="NCBI Taxonomy" id="373956"/>
    <lineage>
        <taxon>Eukaryota</taxon>
        <taxon>Metazoa</taxon>
        <taxon>Ecdysozoa</taxon>
        <taxon>Arthropoda</taxon>
        <taxon>Crustacea</taxon>
        <taxon>Multicrustacea</taxon>
        <taxon>Malacostraca</taxon>
        <taxon>Eumalacostraca</taxon>
        <taxon>Eucarida</taxon>
        <taxon>Decapoda</taxon>
        <taxon>Pleocyemata</taxon>
        <taxon>Caridea</taxon>
        <taxon>Atyoidea</taxon>
        <taxon>Atyidae</taxon>
        <taxon>Halocaridina</taxon>
    </lineage>
</organism>
<evidence type="ECO:0000313" key="2">
    <source>
        <dbReference type="Proteomes" id="UP001381693"/>
    </source>
</evidence>
<protein>
    <submittedName>
        <fullName evidence="1">Uncharacterized protein</fullName>
    </submittedName>
</protein>
<name>A0AAN8WUR0_HALRR</name>
<keyword evidence="2" id="KW-1185">Reference proteome</keyword>
<comment type="caution">
    <text evidence="1">The sequence shown here is derived from an EMBL/GenBank/DDBJ whole genome shotgun (WGS) entry which is preliminary data.</text>
</comment>
<proteinExistence type="predicted"/>
<dbReference type="Proteomes" id="UP001381693">
    <property type="component" value="Unassembled WGS sequence"/>
</dbReference>
<accession>A0AAN8WUR0</accession>
<dbReference type="AlphaFoldDB" id="A0AAN8WUR0"/>
<dbReference type="EMBL" id="JAXCGZ010013369">
    <property type="protein sequence ID" value="KAK7072691.1"/>
    <property type="molecule type" value="Genomic_DNA"/>
</dbReference>